<proteinExistence type="predicted"/>
<feature type="compositionally biased region" description="Polar residues" evidence="1">
    <location>
        <begin position="102"/>
        <end position="115"/>
    </location>
</feature>
<evidence type="ECO:0000313" key="3">
    <source>
        <dbReference type="Proteomes" id="UP001489004"/>
    </source>
</evidence>
<evidence type="ECO:0000256" key="1">
    <source>
        <dbReference type="SAM" id="MobiDB-lite"/>
    </source>
</evidence>
<dbReference type="EMBL" id="JALJOR010000002">
    <property type="protein sequence ID" value="KAK9824150.1"/>
    <property type="molecule type" value="Genomic_DNA"/>
</dbReference>
<dbReference type="AlphaFoldDB" id="A0AAW1QSC2"/>
<feature type="region of interest" description="Disordered" evidence="1">
    <location>
        <begin position="21"/>
        <end position="115"/>
    </location>
</feature>
<feature type="compositionally biased region" description="Polar residues" evidence="1">
    <location>
        <begin position="46"/>
        <end position="56"/>
    </location>
</feature>
<accession>A0AAW1QSC2</accession>
<reference evidence="2 3" key="1">
    <citation type="journal article" date="2024" name="Nat. Commun.">
        <title>Phylogenomics reveals the evolutionary origins of lichenization in chlorophyte algae.</title>
        <authorList>
            <person name="Puginier C."/>
            <person name="Libourel C."/>
            <person name="Otte J."/>
            <person name="Skaloud P."/>
            <person name="Haon M."/>
            <person name="Grisel S."/>
            <person name="Petersen M."/>
            <person name="Berrin J.G."/>
            <person name="Delaux P.M."/>
            <person name="Dal Grande F."/>
            <person name="Keller J."/>
        </authorList>
    </citation>
    <scope>NUCLEOTIDE SEQUENCE [LARGE SCALE GENOMIC DNA]</scope>
    <source>
        <strain evidence="2 3">SAG 2043</strain>
    </source>
</reference>
<evidence type="ECO:0000313" key="2">
    <source>
        <dbReference type="EMBL" id="KAK9824150.1"/>
    </source>
</evidence>
<gene>
    <name evidence="2" type="ORF">WJX72_008112</name>
</gene>
<dbReference type="Proteomes" id="UP001489004">
    <property type="component" value="Unassembled WGS sequence"/>
</dbReference>
<name>A0AAW1QSC2_9CHLO</name>
<keyword evidence="3" id="KW-1185">Reference proteome</keyword>
<sequence>MQTGRGCPFLLELLSRRAVMSPPTPLATPAMHSRRPPPAPSSLSSQVATQPTSPDGSTGAAPANSCPLEHQVQPQSNPKSQKPAEARPPMSTPIPLAGAASEQPNPRTLLSQAVC</sequence>
<comment type="caution">
    <text evidence="2">The sequence shown here is derived from an EMBL/GenBank/DDBJ whole genome shotgun (WGS) entry which is preliminary data.</text>
</comment>
<protein>
    <submittedName>
        <fullName evidence="2">Uncharacterized protein</fullName>
    </submittedName>
</protein>
<organism evidence="2 3">
    <name type="scientific">[Myrmecia] bisecta</name>
    <dbReference type="NCBI Taxonomy" id="41462"/>
    <lineage>
        <taxon>Eukaryota</taxon>
        <taxon>Viridiplantae</taxon>
        <taxon>Chlorophyta</taxon>
        <taxon>core chlorophytes</taxon>
        <taxon>Trebouxiophyceae</taxon>
        <taxon>Trebouxiales</taxon>
        <taxon>Trebouxiaceae</taxon>
        <taxon>Myrmecia</taxon>
    </lineage>
</organism>